<keyword evidence="9" id="KW-0718">Serine biosynthesis</keyword>
<evidence type="ECO:0000256" key="10">
    <source>
        <dbReference type="ARBA" id="ARBA00048138"/>
    </source>
</evidence>
<accession>U2QC39</accession>
<comment type="catalytic activity">
    <reaction evidence="10">
        <text>O-phospho-L-serine + H2O = L-serine + phosphate</text>
        <dbReference type="Rhea" id="RHEA:21208"/>
        <dbReference type="ChEBI" id="CHEBI:15377"/>
        <dbReference type="ChEBI" id="CHEBI:33384"/>
        <dbReference type="ChEBI" id="CHEBI:43474"/>
        <dbReference type="ChEBI" id="CHEBI:57524"/>
        <dbReference type="EC" id="3.1.3.3"/>
    </reaction>
</comment>
<dbReference type="PANTHER" id="PTHR43344">
    <property type="entry name" value="PHOSPHOSERINE PHOSPHATASE"/>
    <property type="match status" value="1"/>
</dbReference>
<dbReference type="AlphaFoldDB" id="U2QC39"/>
<proteinExistence type="inferred from homology"/>
<dbReference type="EMBL" id="AWVP01000009">
    <property type="protein sequence ID" value="ERK60420.1"/>
    <property type="molecule type" value="Genomic_DNA"/>
</dbReference>
<evidence type="ECO:0000256" key="2">
    <source>
        <dbReference type="ARBA" id="ARBA00005135"/>
    </source>
</evidence>
<dbReference type="InterPro" id="IPR050582">
    <property type="entry name" value="HAD-like_SerB"/>
</dbReference>
<dbReference type="Pfam" id="PF12710">
    <property type="entry name" value="HAD"/>
    <property type="match status" value="1"/>
</dbReference>
<comment type="caution">
    <text evidence="12">The sequence shown here is derived from an EMBL/GenBank/DDBJ whole genome shotgun (WGS) entry which is preliminary data.</text>
</comment>
<dbReference type="GO" id="GO:0000287">
    <property type="term" value="F:magnesium ion binding"/>
    <property type="evidence" value="ECO:0007669"/>
    <property type="project" value="TreeGrafter"/>
</dbReference>
<reference evidence="12 13" key="1">
    <citation type="submission" date="2013-08" db="EMBL/GenBank/DDBJ databases">
        <authorList>
            <person name="Weinstock G."/>
            <person name="Sodergren E."/>
            <person name="Wylie T."/>
            <person name="Fulton L."/>
            <person name="Fulton R."/>
            <person name="Fronick C."/>
            <person name="O'Laughlin M."/>
            <person name="Godfrey J."/>
            <person name="Miner T."/>
            <person name="Herter B."/>
            <person name="Appelbaum E."/>
            <person name="Cordes M."/>
            <person name="Lek S."/>
            <person name="Wollam A."/>
            <person name="Pepin K.H."/>
            <person name="Palsikar V.B."/>
            <person name="Mitreva M."/>
            <person name="Wilson R.K."/>
        </authorList>
    </citation>
    <scope>NUCLEOTIDE SEQUENCE [LARGE SCALE GENOMIC DNA]</scope>
    <source>
        <strain evidence="12 13">ATCC 700627</strain>
    </source>
</reference>
<dbReference type="Proteomes" id="UP000016637">
    <property type="component" value="Unassembled WGS sequence"/>
</dbReference>
<evidence type="ECO:0000256" key="8">
    <source>
        <dbReference type="ARBA" id="ARBA00022842"/>
    </source>
</evidence>
<organism evidence="12 13">
    <name type="scientific">Gemella bergeri ATCC 700627</name>
    <dbReference type="NCBI Taxonomy" id="1321820"/>
    <lineage>
        <taxon>Bacteria</taxon>
        <taxon>Bacillati</taxon>
        <taxon>Bacillota</taxon>
        <taxon>Bacilli</taxon>
        <taxon>Bacillales</taxon>
        <taxon>Gemellaceae</taxon>
        <taxon>Gemella</taxon>
    </lineage>
</organism>
<sequence>MGGNLMNRKKKIAAFFDIDGTLYRDSLMTEHFKKLIKYEVVDERYWINGVKDTYINWDKRFEDYDNYLFEVSEAYVQAITGLHKKYIDFATEQVMKLKADRVYKFTRNIIEQHKKDEHLIIFISGSPDYLVEAMGKKHHAFLAVGSKYIIKDNKFTGEVIPMWDADSKNAMIDKLVKEYNIDLEKSFAYGDTNGDYNMLRRVGNPVAMNPSRELLSKIKDNEELSKKATILIERKDVIYKTRADVDIVEV</sequence>
<dbReference type="InterPro" id="IPR023214">
    <property type="entry name" value="HAD_sf"/>
</dbReference>
<dbReference type="InterPro" id="IPR036412">
    <property type="entry name" value="HAD-like_sf"/>
</dbReference>
<dbReference type="InterPro" id="IPR006385">
    <property type="entry name" value="HAD_hydro_SerB1"/>
</dbReference>
<evidence type="ECO:0000256" key="11">
    <source>
        <dbReference type="ARBA" id="ARBA00048523"/>
    </source>
</evidence>
<dbReference type="PATRIC" id="fig|1321820.3.peg.166"/>
<dbReference type="NCBIfam" id="TIGR01490">
    <property type="entry name" value="HAD-SF-IB-hyp1"/>
    <property type="match status" value="1"/>
</dbReference>
<keyword evidence="5" id="KW-0028">Amino-acid biosynthesis</keyword>
<comment type="similarity">
    <text evidence="3">Belongs to the HAD-like hydrolase superfamily. SerB family.</text>
</comment>
<dbReference type="SUPFAM" id="SSF56784">
    <property type="entry name" value="HAD-like"/>
    <property type="match status" value="1"/>
</dbReference>
<comment type="catalytic activity">
    <reaction evidence="11">
        <text>O-phospho-D-serine + H2O = D-serine + phosphate</text>
        <dbReference type="Rhea" id="RHEA:24873"/>
        <dbReference type="ChEBI" id="CHEBI:15377"/>
        <dbReference type="ChEBI" id="CHEBI:35247"/>
        <dbReference type="ChEBI" id="CHEBI:43474"/>
        <dbReference type="ChEBI" id="CHEBI:58680"/>
        <dbReference type="EC" id="3.1.3.3"/>
    </reaction>
</comment>
<dbReference type="GO" id="GO:0006564">
    <property type="term" value="P:L-serine biosynthetic process"/>
    <property type="evidence" value="ECO:0007669"/>
    <property type="project" value="UniProtKB-KW"/>
</dbReference>
<keyword evidence="7 12" id="KW-0378">Hydrolase</keyword>
<dbReference type="GO" id="GO:0005737">
    <property type="term" value="C:cytoplasm"/>
    <property type="evidence" value="ECO:0007669"/>
    <property type="project" value="TreeGrafter"/>
</dbReference>
<keyword evidence="8" id="KW-0460">Magnesium</keyword>
<dbReference type="eggNOG" id="COG0560">
    <property type="taxonomic scope" value="Bacteria"/>
</dbReference>
<keyword evidence="13" id="KW-1185">Reference proteome</keyword>
<dbReference type="NCBIfam" id="TIGR01488">
    <property type="entry name" value="HAD-SF-IB"/>
    <property type="match status" value="1"/>
</dbReference>
<gene>
    <name evidence="12" type="ORF">HMPREF1983_00167</name>
</gene>
<evidence type="ECO:0000256" key="9">
    <source>
        <dbReference type="ARBA" id="ARBA00023299"/>
    </source>
</evidence>
<comment type="cofactor">
    <cofactor evidence="1">
        <name>Mg(2+)</name>
        <dbReference type="ChEBI" id="CHEBI:18420"/>
    </cofactor>
</comment>
<evidence type="ECO:0000256" key="6">
    <source>
        <dbReference type="ARBA" id="ARBA00022723"/>
    </source>
</evidence>
<name>U2QC39_9BACL</name>
<evidence type="ECO:0000313" key="13">
    <source>
        <dbReference type="Proteomes" id="UP000016637"/>
    </source>
</evidence>
<comment type="pathway">
    <text evidence="2">Amino-acid biosynthesis; L-serine biosynthesis; L-serine from 3-phospho-D-glycerate: step 3/3.</text>
</comment>
<evidence type="ECO:0000256" key="7">
    <source>
        <dbReference type="ARBA" id="ARBA00022801"/>
    </source>
</evidence>
<evidence type="ECO:0000256" key="4">
    <source>
        <dbReference type="ARBA" id="ARBA00012640"/>
    </source>
</evidence>
<evidence type="ECO:0000256" key="5">
    <source>
        <dbReference type="ARBA" id="ARBA00022605"/>
    </source>
</evidence>
<keyword evidence="6" id="KW-0479">Metal-binding</keyword>
<dbReference type="EC" id="3.1.3.3" evidence="4"/>
<evidence type="ECO:0000256" key="1">
    <source>
        <dbReference type="ARBA" id="ARBA00001946"/>
    </source>
</evidence>
<dbReference type="PANTHER" id="PTHR43344:SF2">
    <property type="entry name" value="PHOSPHOSERINE PHOSPHATASE"/>
    <property type="match status" value="1"/>
</dbReference>
<protein>
    <recommendedName>
        <fullName evidence="4">phosphoserine phosphatase</fullName>
        <ecNumber evidence="4">3.1.3.3</ecNumber>
    </recommendedName>
</protein>
<evidence type="ECO:0000256" key="3">
    <source>
        <dbReference type="ARBA" id="ARBA00009184"/>
    </source>
</evidence>
<dbReference type="GO" id="GO:0036424">
    <property type="term" value="F:L-phosphoserine phosphatase activity"/>
    <property type="evidence" value="ECO:0007669"/>
    <property type="project" value="TreeGrafter"/>
</dbReference>
<evidence type="ECO:0000313" key="12">
    <source>
        <dbReference type="EMBL" id="ERK60420.1"/>
    </source>
</evidence>
<dbReference type="Gene3D" id="3.40.50.1000">
    <property type="entry name" value="HAD superfamily/HAD-like"/>
    <property type="match status" value="1"/>
</dbReference>
<dbReference type="HOGENOM" id="CLU_052657_1_2_9"/>